<dbReference type="Proteomes" id="UP001187471">
    <property type="component" value="Unassembled WGS sequence"/>
</dbReference>
<feature type="compositionally biased region" description="Polar residues" evidence="1">
    <location>
        <begin position="325"/>
        <end position="355"/>
    </location>
</feature>
<name>A0AA88QZT1_9ASTE</name>
<comment type="caution">
    <text evidence="2">The sequence shown here is derived from an EMBL/GenBank/DDBJ whole genome shotgun (WGS) entry which is preliminary data.</text>
</comment>
<evidence type="ECO:0000313" key="2">
    <source>
        <dbReference type="EMBL" id="KAK2972635.1"/>
    </source>
</evidence>
<gene>
    <name evidence="2" type="ORF">RJ640_018342</name>
</gene>
<sequence length="507" mass="54581">AFVEYRQQERSLGMVMKEREEDLDLFLDMRCYEKERNSHMFLQTDDFDHPFGSEPDSSSMSTISPTMPVQSENSKMGKTDYDWLLTPPGTPLFPLLEMEPQKVATSQSRVANAPSMGMKSKPSNALVDPASRSTVTSSRPALSTGVNSSVAGIRRPSSSGGPKSNASRPAKPAAQPTLPSTAKPSRASTPTSRATFPSSKPVAPPGRSSTPTRTTARSSTPTARHSKATSRTSTPTRQQSTSSRDTSTSDPACRSSSVSKSGPITLKKSSSSRGTSPTMKSRPWKPSETPGFPQETAPNLRTTLPVRPASASGGRPSAPGAKLSSIESSSNAKLRRQSCSPSRGRTPNYNKTSLLRATSRGYSDIGDDVNPVLMGTKMVERVVNMRRLAPPKQDDPLSTDNNSGRSSLSQDKSGFGRTLSKKSFDMALRHMDIRRSVQRTLRPLTNIPASSIYSVRSEAIESRSNTASESPLATSSNASSELSFKNKSRCLDESEVEDSDLGSESGR</sequence>
<dbReference type="PANTHER" id="PTHR31949">
    <property type="entry name" value="GASTRIC MUCIN-LIKE PROTEIN"/>
    <property type="match status" value="1"/>
</dbReference>
<organism evidence="2 3">
    <name type="scientific">Escallonia rubra</name>
    <dbReference type="NCBI Taxonomy" id="112253"/>
    <lineage>
        <taxon>Eukaryota</taxon>
        <taxon>Viridiplantae</taxon>
        <taxon>Streptophyta</taxon>
        <taxon>Embryophyta</taxon>
        <taxon>Tracheophyta</taxon>
        <taxon>Spermatophyta</taxon>
        <taxon>Magnoliopsida</taxon>
        <taxon>eudicotyledons</taxon>
        <taxon>Gunneridae</taxon>
        <taxon>Pentapetalae</taxon>
        <taxon>asterids</taxon>
        <taxon>campanulids</taxon>
        <taxon>Escalloniales</taxon>
        <taxon>Escalloniaceae</taxon>
        <taxon>Escallonia</taxon>
    </lineage>
</organism>
<dbReference type="AlphaFoldDB" id="A0AA88QZT1"/>
<feature type="compositionally biased region" description="Low complexity" evidence="1">
    <location>
        <begin position="205"/>
        <end position="251"/>
    </location>
</feature>
<dbReference type="PANTHER" id="PTHR31949:SF15">
    <property type="entry name" value="ENDOCHITINASE A-LIKE ISOFORM X1"/>
    <property type="match status" value="1"/>
</dbReference>
<accession>A0AA88QZT1</accession>
<feature type="region of interest" description="Disordered" evidence="1">
    <location>
        <begin position="52"/>
        <end position="75"/>
    </location>
</feature>
<feature type="compositionally biased region" description="Polar residues" evidence="1">
    <location>
        <begin position="462"/>
        <end position="485"/>
    </location>
</feature>
<feature type="compositionally biased region" description="Polar residues" evidence="1">
    <location>
        <begin position="177"/>
        <end position="198"/>
    </location>
</feature>
<reference evidence="2" key="1">
    <citation type="submission" date="2022-12" db="EMBL/GenBank/DDBJ databases">
        <title>Draft genome assemblies for two species of Escallonia (Escalloniales).</title>
        <authorList>
            <person name="Chanderbali A."/>
            <person name="Dervinis C."/>
            <person name="Anghel I."/>
            <person name="Soltis D."/>
            <person name="Soltis P."/>
            <person name="Zapata F."/>
        </authorList>
    </citation>
    <scope>NUCLEOTIDE SEQUENCE</scope>
    <source>
        <strain evidence="2">UCBG92.1500</strain>
        <tissue evidence="2">Leaf</tissue>
    </source>
</reference>
<feature type="compositionally biased region" description="Polar residues" evidence="1">
    <location>
        <begin position="396"/>
        <end position="412"/>
    </location>
</feature>
<evidence type="ECO:0000313" key="3">
    <source>
        <dbReference type="Proteomes" id="UP001187471"/>
    </source>
</evidence>
<evidence type="ECO:0000256" key="1">
    <source>
        <dbReference type="SAM" id="MobiDB-lite"/>
    </source>
</evidence>
<feature type="region of interest" description="Disordered" evidence="1">
    <location>
        <begin position="387"/>
        <end position="417"/>
    </location>
</feature>
<feature type="compositionally biased region" description="Polar residues" evidence="1">
    <location>
        <begin position="254"/>
        <end position="279"/>
    </location>
</feature>
<keyword evidence="3" id="KW-1185">Reference proteome</keyword>
<dbReference type="GO" id="GO:0055028">
    <property type="term" value="C:cortical microtubule"/>
    <property type="evidence" value="ECO:0007669"/>
    <property type="project" value="TreeGrafter"/>
</dbReference>
<feature type="region of interest" description="Disordered" evidence="1">
    <location>
        <begin position="104"/>
        <end position="355"/>
    </location>
</feature>
<dbReference type="EMBL" id="JAVXUO010002506">
    <property type="protein sequence ID" value="KAK2972635.1"/>
    <property type="molecule type" value="Genomic_DNA"/>
</dbReference>
<feature type="compositionally biased region" description="Low complexity" evidence="1">
    <location>
        <begin position="57"/>
        <end position="68"/>
    </location>
</feature>
<proteinExistence type="predicted"/>
<feature type="compositionally biased region" description="Polar residues" evidence="1">
    <location>
        <begin position="131"/>
        <end position="167"/>
    </location>
</feature>
<feature type="non-terminal residue" evidence="2">
    <location>
        <position position="1"/>
    </location>
</feature>
<protein>
    <submittedName>
        <fullName evidence="2">Uncharacterized protein</fullName>
    </submittedName>
</protein>
<dbReference type="GO" id="GO:0043622">
    <property type="term" value="P:cortical microtubule organization"/>
    <property type="evidence" value="ECO:0007669"/>
    <property type="project" value="TreeGrafter"/>
</dbReference>
<feature type="region of interest" description="Disordered" evidence="1">
    <location>
        <begin position="455"/>
        <end position="507"/>
    </location>
</feature>